<evidence type="ECO:0000313" key="4">
    <source>
        <dbReference type="Proteomes" id="UP000189733"/>
    </source>
</evidence>
<feature type="signal peptide" evidence="1">
    <location>
        <begin position="1"/>
        <end position="21"/>
    </location>
</feature>
<dbReference type="CDD" id="cd20716">
    <property type="entry name" value="cyt_P460_fam"/>
    <property type="match status" value="1"/>
</dbReference>
<sequence>MKKFYVSVLGAFLLAGAIAIAAPPVSGPSAENLWDKLDGYAGWQGWPGHTGMHPGKSPHGAFHSIHVNALGLNARELPLPDGAIVVKANYNEEKRLTALTVMYKVDGYAPENGDWFYAKYAPDGTVQAEGQPSGCVGCHQAVADSDYLFLRKAQ</sequence>
<evidence type="ECO:0000256" key="1">
    <source>
        <dbReference type="SAM" id="SignalP"/>
    </source>
</evidence>
<dbReference type="Gene3D" id="3.50.70.20">
    <property type="entry name" value="Cytochrome P460"/>
    <property type="match status" value="1"/>
</dbReference>
<proteinExistence type="predicted"/>
<dbReference type="InterPro" id="IPR038142">
    <property type="entry name" value="Cytochrome_P460_sp"/>
</dbReference>
<dbReference type="RefSeq" id="WP_078684916.1">
    <property type="nucleotide sequence ID" value="NZ_FUYA01000004.1"/>
</dbReference>
<name>A0A1T4W4Z1_9BACT</name>
<evidence type="ECO:0000313" key="3">
    <source>
        <dbReference type="EMBL" id="SKA72326.1"/>
    </source>
</evidence>
<protein>
    <submittedName>
        <fullName evidence="3">Cytochrome P460</fullName>
    </submittedName>
</protein>
<dbReference type="Pfam" id="PF16694">
    <property type="entry name" value="Cytochrome_P460"/>
    <property type="match status" value="1"/>
</dbReference>
<accession>A0A1T4W4Z1</accession>
<dbReference type="STRING" id="1121442.SAMN02745702_01648"/>
<keyword evidence="1" id="KW-0732">Signal</keyword>
<reference evidence="3 4" key="1">
    <citation type="submission" date="2017-02" db="EMBL/GenBank/DDBJ databases">
        <authorList>
            <person name="Peterson S.W."/>
        </authorList>
    </citation>
    <scope>NUCLEOTIDE SEQUENCE [LARGE SCALE GENOMIC DNA]</scope>
    <source>
        <strain evidence="3 4">DSM 18034</strain>
    </source>
</reference>
<keyword evidence="4" id="KW-1185">Reference proteome</keyword>
<dbReference type="OrthoDB" id="274365at2"/>
<organism evidence="3 4">
    <name type="scientific">Desulfobaculum bizertense DSM 18034</name>
    <dbReference type="NCBI Taxonomy" id="1121442"/>
    <lineage>
        <taxon>Bacteria</taxon>
        <taxon>Pseudomonadati</taxon>
        <taxon>Thermodesulfobacteriota</taxon>
        <taxon>Desulfovibrionia</taxon>
        <taxon>Desulfovibrionales</taxon>
        <taxon>Desulfovibrionaceae</taxon>
        <taxon>Desulfobaculum</taxon>
    </lineage>
</organism>
<feature type="chain" id="PRO_5012549616" evidence="1">
    <location>
        <begin position="22"/>
        <end position="154"/>
    </location>
</feature>
<gene>
    <name evidence="3" type="ORF">SAMN02745702_01648</name>
</gene>
<feature type="domain" description="Cytochrome P460" evidence="2">
    <location>
        <begin position="43"/>
        <end position="149"/>
    </location>
</feature>
<dbReference type="Proteomes" id="UP000189733">
    <property type="component" value="Unassembled WGS sequence"/>
</dbReference>
<evidence type="ECO:0000259" key="2">
    <source>
        <dbReference type="Pfam" id="PF16694"/>
    </source>
</evidence>
<dbReference type="InterPro" id="IPR032033">
    <property type="entry name" value="Cytochrome_P460"/>
</dbReference>
<dbReference type="AlphaFoldDB" id="A0A1T4W4Z1"/>
<dbReference type="EMBL" id="FUYA01000004">
    <property type="protein sequence ID" value="SKA72326.1"/>
    <property type="molecule type" value="Genomic_DNA"/>
</dbReference>